<organism evidence="3 4">
    <name type="scientific">Candida viswanathii</name>
    <dbReference type="NCBI Taxonomy" id="5486"/>
    <lineage>
        <taxon>Eukaryota</taxon>
        <taxon>Fungi</taxon>
        <taxon>Dikarya</taxon>
        <taxon>Ascomycota</taxon>
        <taxon>Saccharomycotina</taxon>
        <taxon>Pichiomycetes</taxon>
        <taxon>Debaryomycetaceae</taxon>
        <taxon>Candida/Lodderomyces clade</taxon>
        <taxon>Candida</taxon>
    </lineage>
</organism>
<sequence length="322" mass="36649">MNPYLLLPLVLIALFLRVADPLDVIINDEEIDNPAMIIKSKFKQYLPELQENLEIPVTEKQQSIRESFVPKKYTYHHYGLRSRFRKDVVVSTTTTTVSQSPTSTLTKASTATDSASEDEDFEWDSNDEDAKSSSATTKPTDAPKVHSRRSWVKDFLMFKEQEHSVKTKSKSNGKSNTQEKPANTKLQSKITNYDDAASDPRDLKRWVRLIADEGKDQPYVQAKYVYNNEIELDIEEFIRYLVEEQGFNSTDLDFLRSKNLDYGLGEIEQELNKLKEAKGSPKVIDIGGEHDSDGGDSGSVAYRFRYPTNSYLAAFIGCLLLF</sequence>
<dbReference type="AlphaFoldDB" id="A0A367XL51"/>
<reference evidence="3 4" key="1">
    <citation type="submission" date="2018-06" db="EMBL/GenBank/DDBJ databases">
        <title>Whole genome sequencing of Candida tropicalis (genome annotated by CSBL at Korea University).</title>
        <authorList>
            <person name="Ahn J."/>
        </authorList>
    </citation>
    <scope>NUCLEOTIDE SEQUENCE [LARGE SCALE GENOMIC DNA]</scope>
    <source>
        <strain evidence="3 4">ATCC 20962</strain>
    </source>
</reference>
<evidence type="ECO:0000256" key="1">
    <source>
        <dbReference type="SAM" id="MobiDB-lite"/>
    </source>
</evidence>
<protein>
    <submittedName>
        <fullName evidence="3">Putative GPI-anchored protein 46</fullName>
    </submittedName>
</protein>
<keyword evidence="4" id="KW-1185">Reference proteome</keyword>
<feature type="region of interest" description="Disordered" evidence="1">
    <location>
        <begin position="162"/>
        <end position="185"/>
    </location>
</feature>
<feature type="compositionally biased region" description="Acidic residues" evidence="1">
    <location>
        <begin position="115"/>
        <end position="127"/>
    </location>
</feature>
<dbReference type="OrthoDB" id="4087050at2759"/>
<gene>
    <name evidence="3" type="primary">PGA46_1</name>
    <name evidence="3" type="ORF">Cantr_04357</name>
</gene>
<evidence type="ECO:0000313" key="3">
    <source>
        <dbReference type="EMBL" id="RCK54384.1"/>
    </source>
</evidence>
<feature type="signal peptide" evidence="2">
    <location>
        <begin position="1"/>
        <end position="21"/>
    </location>
</feature>
<evidence type="ECO:0000313" key="4">
    <source>
        <dbReference type="Proteomes" id="UP000253472"/>
    </source>
</evidence>
<dbReference type="EMBL" id="QLNQ01000030">
    <property type="protein sequence ID" value="RCK54384.1"/>
    <property type="molecule type" value="Genomic_DNA"/>
</dbReference>
<dbReference type="Proteomes" id="UP000253472">
    <property type="component" value="Unassembled WGS sequence"/>
</dbReference>
<feature type="chain" id="PRO_5017025244" evidence="2">
    <location>
        <begin position="22"/>
        <end position="322"/>
    </location>
</feature>
<feature type="region of interest" description="Disordered" evidence="1">
    <location>
        <begin position="93"/>
        <end position="147"/>
    </location>
</feature>
<proteinExistence type="predicted"/>
<evidence type="ECO:0000256" key="2">
    <source>
        <dbReference type="SAM" id="SignalP"/>
    </source>
</evidence>
<comment type="caution">
    <text evidence="3">The sequence shown here is derived from an EMBL/GenBank/DDBJ whole genome shotgun (WGS) entry which is preliminary data.</text>
</comment>
<name>A0A367XL51_9ASCO</name>
<keyword evidence="2" id="KW-0732">Signal</keyword>
<feature type="compositionally biased region" description="Low complexity" evidence="1">
    <location>
        <begin position="93"/>
        <end position="106"/>
    </location>
</feature>
<accession>A0A367XL51</accession>
<dbReference type="STRING" id="5486.A0A367XL51"/>